<dbReference type="STRING" id="198092.SAMN02745194_01674"/>
<sequence>MLDIAFAKPALPESGALVLPLAEEDLGGGLVGEWDRLLGGSLARGLAAAEFKGRKGQVVTLFAPGGGLSRLVLVGLGKREALDAGGAEAAGGHAVAALGKEGIASIDARAIGGWAGAPADIALGAALRAWRFDRYRTKEKPEDKPRLTGVKVLCDDPPAAKGEWAARRAVADGVFLTRELVSEPANILNPPEFADRLRKLEKLGVEVEVFGQKDLEKLGFGAMLCVSQGSAQPPRMVVMRWNGTDQKKRDSKPIAFIGKGVTFDTGGISIKPAGGMEDMKWDMAGAGVVSGLMMALAGRRAKVDVVGLVGLVENMPSGTATRPGDVVTSYSGQTIEVINTDAEGRLVLADVLSYCKKRFDPAFMVNLATLTGAIIVALGNEHAGLFSNDDDLAKRIEEAGKSVGELAWRMPLGEAYDRQIRSDIADMKNVGGGRAGGSITAAQFLQRFVEGCPWAHLDIAGVAWGGKDQPTVPKGATAWGVRLLDRLVAEHHEGRQAQPAPAPAETEEAAVSGAGSASPAVLAEGTPGSEAPLPAPDLPARPAAEPAPAPRGTRRPATRRPRR</sequence>
<feature type="binding site" evidence="8">
    <location>
        <position position="264"/>
    </location>
    <ligand>
        <name>Mn(2+)</name>
        <dbReference type="ChEBI" id="CHEBI:29035"/>
        <label>2</label>
    </ligand>
</feature>
<dbReference type="PANTHER" id="PTHR11963:SF23">
    <property type="entry name" value="CYTOSOL AMINOPEPTIDASE"/>
    <property type="match status" value="1"/>
</dbReference>
<reference evidence="11 12" key="1">
    <citation type="submission" date="2016-11" db="EMBL/GenBank/DDBJ databases">
        <authorList>
            <person name="Jaros S."/>
            <person name="Januszkiewicz K."/>
            <person name="Wedrychowicz H."/>
        </authorList>
    </citation>
    <scope>NUCLEOTIDE SEQUENCE [LARGE SCALE GENOMIC DNA]</scope>
    <source>
        <strain evidence="11 12">DSM 14916</strain>
    </source>
</reference>
<dbReference type="AlphaFoldDB" id="A0A1M6GAL4"/>
<evidence type="ECO:0000256" key="6">
    <source>
        <dbReference type="ARBA" id="ARBA00022801"/>
    </source>
</evidence>
<evidence type="ECO:0000256" key="9">
    <source>
        <dbReference type="SAM" id="MobiDB-lite"/>
    </source>
</evidence>
<dbReference type="OrthoDB" id="9809354at2"/>
<keyword evidence="5 8" id="KW-0645">Protease</keyword>
<dbReference type="NCBIfam" id="NF002075">
    <property type="entry name" value="PRK00913.2-2"/>
    <property type="match status" value="1"/>
</dbReference>
<feature type="active site" evidence="8">
    <location>
        <position position="345"/>
    </location>
</feature>
<keyword evidence="6 8" id="KW-0378">Hydrolase</keyword>
<evidence type="ECO:0000256" key="2">
    <source>
        <dbReference type="ARBA" id="ARBA00000967"/>
    </source>
</evidence>
<name>A0A1M6GAL4_9PROT</name>
<dbReference type="Pfam" id="PF00883">
    <property type="entry name" value="Peptidase_M17"/>
    <property type="match status" value="1"/>
</dbReference>
<dbReference type="EC" id="3.4.11.1" evidence="8"/>
<dbReference type="PANTHER" id="PTHR11963">
    <property type="entry name" value="LEUCINE AMINOPEPTIDASE-RELATED"/>
    <property type="match status" value="1"/>
</dbReference>
<comment type="catalytic activity">
    <reaction evidence="1 8">
        <text>Release of an N-terminal amino acid, Xaa-|-Yaa-, in which Xaa is preferably Leu, but may be other amino acids including Pro although not Arg or Lys, and Yaa may be Pro. Amino acid amides and methyl esters are also readily hydrolyzed, but rates on arylamides are exceedingly low.</text>
        <dbReference type="EC" id="3.4.11.1"/>
    </reaction>
</comment>
<feature type="binding site" evidence="8">
    <location>
        <position position="259"/>
    </location>
    <ligand>
        <name>Mn(2+)</name>
        <dbReference type="ChEBI" id="CHEBI:29035"/>
        <label>2</label>
    </ligand>
</feature>
<feature type="region of interest" description="Disordered" evidence="9">
    <location>
        <begin position="492"/>
        <end position="563"/>
    </location>
</feature>
<dbReference type="GO" id="GO:0030145">
    <property type="term" value="F:manganese ion binding"/>
    <property type="evidence" value="ECO:0007669"/>
    <property type="project" value="UniProtKB-UniRule"/>
</dbReference>
<evidence type="ECO:0000313" key="11">
    <source>
        <dbReference type="EMBL" id="SHJ06996.1"/>
    </source>
</evidence>
<feature type="compositionally biased region" description="Low complexity" evidence="9">
    <location>
        <begin position="509"/>
        <end position="523"/>
    </location>
</feature>
<dbReference type="GO" id="GO:0005737">
    <property type="term" value="C:cytoplasm"/>
    <property type="evidence" value="ECO:0007669"/>
    <property type="project" value="UniProtKB-SubCell"/>
</dbReference>
<comment type="function">
    <text evidence="8">Presumably involved in the processing and regular turnover of intracellular proteins. Catalyzes the removal of unsubstituted N-terminal amino acids from various peptides.</text>
</comment>
<comment type="subcellular location">
    <subcellularLocation>
        <location evidence="8">Cytoplasm</location>
    </subcellularLocation>
</comment>
<feature type="binding site" evidence="8">
    <location>
        <position position="343"/>
    </location>
    <ligand>
        <name>Mn(2+)</name>
        <dbReference type="ChEBI" id="CHEBI:29035"/>
        <label>1</label>
    </ligand>
</feature>
<feature type="binding site" evidence="8">
    <location>
        <position position="341"/>
    </location>
    <ligand>
        <name>Mn(2+)</name>
        <dbReference type="ChEBI" id="CHEBI:29035"/>
        <label>1</label>
    </ligand>
</feature>
<dbReference type="CDD" id="cd00433">
    <property type="entry name" value="Peptidase_M17"/>
    <property type="match status" value="1"/>
</dbReference>
<feature type="compositionally biased region" description="Pro residues" evidence="9">
    <location>
        <begin position="533"/>
        <end position="549"/>
    </location>
</feature>
<evidence type="ECO:0000259" key="10">
    <source>
        <dbReference type="PROSITE" id="PS00631"/>
    </source>
</evidence>
<keyword evidence="12" id="KW-1185">Reference proteome</keyword>
<evidence type="ECO:0000256" key="1">
    <source>
        <dbReference type="ARBA" id="ARBA00000135"/>
    </source>
</evidence>
<proteinExistence type="inferred from homology"/>
<dbReference type="Proteomes" id="UP000184387">
    <property type="component" value="Unassembled WGS sequence"/>
</dbReference>
<comment type="catalytic activity">
    <reaction evidence="2 8">
        <text>Release of an N-terminal amino acid, preferentially leucine, but not glutamic or aspartic acids.</text>
        <dbReference type="EC" id="3.4.11.10"/>
    </reaction>
</comment>
<keyword evidence="4 8" id="KW-0031">Aminopeptidase</keyword>
<evidence type="ECO:0000256" key="3">
    <source>
        <dbReference type="ARBA" id="ARBA00009528"/>
    </source>
</evidence>
<dbReference type="Gene3D" id="3.40.220.10">
    <property type="entry name" value="Leucine Aminopeptidase, subunit E, domain 1"/>
    <property type="match status" value="1"/>
</dbReference>
<dbReference type="NCBIfam" id="NF002074">
    <property type="entry name" value="PRK00913.1-4"/>
    <property type="match status" value="1"/>
</dbReference>
<dbReference type="RefSeq" id="WP_086062012.1">
    <property type="nucleotide sequence ID" value="NZ_FQZF01000008.1"/>
</dbReference>
<keyword evidence="8" id="KW-0479">Metal-binding</keyword>
<feature type="binding site" evidence="8">
    <location>
        <position position="343"/>
    </location>
    <ligand>
        <name>Mn(2+)</name>
        <dbReference type="ChEBI" id="CHEBI:29035"/>
        <label>2</label>
    </ligand>
</feature>
<feature type="binding site" evidence="8">
    <location>
        <position position="282"/>
    </location>
    <ligand>
        <name>Mn(2+)</name>
        <dbReference type="ChEBI" id="CHEBI:29035"/>
        <label>2</label>
    </ligand>
</feature>
<dbReference type="InterPro" id="IPR000819">
    <property type="entry name" value="Peptidase_M17_C"/>
</dbReference>
<dbReference type="InterPro" id="IPR008283">
    <property type="entry name" value="Peptidase_M17_N"/>
</dbReference>
<feature type="active site" evidence="8">
    <location>
        <position position="271"/>
    </location>
</feature>
<dbReference type="GO" id="GO:0070006">
    <property type="term" value="F:metalloaminopeptidase activity"/>
    <property type="evidence" value="ECO:0007669"/>
    <property type="project" value="InterPro"/>
</dbReference>
<dbReference type="GO" id="GO:0006508">
    <property type="term" value="P:proteolysis"/>
    <property type="evidence" value="ECO:0007669"/>
    <property type="project" value="UniProtKB-KW"/>
</dbReference>
<feature type="domain" description="Cytosol aminopeptidase" evidence="10">
    <location>
        <begin position="339"/>
        <end position="346"/>
    </location>
</feature>
<dbReference type="NCBIfam" id="NF002077">
    <property type="entry name" value="PRK00913.2-4"/>
    <property type="match status" value="1"/>
</dbReference>
<dbReference type="Gene3D" id="3.40.630.10">
    <property type="entry name" value="Zn peptidases"/>
    <property type="match status" value="1"/>
</dbReference>
<comment type="similarity">
    <text evidence="3 8">Belongs to the peptidase M17 family.</text>
</comment>
<dbReference type="EMBL" id="FQZF01000008">
    <property type="protein sequence ID" value="SHJ06996.1"/>
    <property type="molecule type" value="Genomic_DNA"/>
</dbReference>
<organism evidence="11 12">
    <name type="scientific">Muricoccus roseus</name>
    <dbReference type="NCBI Taxonomy" id="198092"/>
    <lineage>
        <taxon>Bacteria</taxon>
        <taxon>Pseudomonadati</taxon>
        <taxon>Pseudomonadota</taxon>
        <taxon>Alphaproteobacteria</taxon>
        <taxon>Acetobacterales</taxon>
        <taxon>Roseomonadaceae</taxon>
        <taxon>Muricoccus</taxon>
    </lineage>
</organism>
<dbReference type="HAMAP" id="MF_00181">
    <property type="entry name" value="Cytosol_peptidase_M17"/>
    <property type="match status" value="1"/>
</dbReference>
<dbReference type="InterPro" id="IPR011356">
    <property type="entry name" value="Leucine_aapep/pepB"/>
</dbReference>
<protein>
    <recommendedName>
        <fullName evidence="8">Probable cytosol aminopeptidase</fullName>
        <ecNumber evidence="8">3.4.11.1</ecNumber>
    </recommendedName>
    <alternativeName>
        <fullName evidence="8">Leucine aminopeptidase</fullName>
        <shortName evidence="8">LAP</shortName>
        <ecNumber evidence="8">3.4.11.10</ecNumber>
    </alternativeName>
    <alternativeName>
        <fullName evidence="8">Leucyl aminopeptidase</fullName>
    </alternativeName>
</protein>
<evidence type="ECO:0000313" key="12">
    <source>
        <dbReference type="Proteomes" id="UP000184387"/>
    </source>
</evidence>
<evidence type="ECO:0000256" key="5">
    <source>
        <dbReference type="ARBA" id="ARBA00022670"/>
    </source>
</evidence>
<dbReference type="Pfam" id="PF02789">
    <property type="entry name" value="Peptidase_M17_N"/>
    <property type="match status" value="1"/>
</dbReference>
<dbReference type="PRINTS" id="PR00481">
    <property type="entry name" value="LAMNOPPTDASE"/>
</dbReference>
<evidence type="ECO:0000256" key="7">
    <source>
        <dbReference type="ARBA" id="ARBA00023211"/>
    </source>
</evidence>
<dbReference type="SUPFAM" id="SSF53187">
    <property type="entry name" value="Zn-dependent exopeptidases"/>
    <property type="match status" value="1"/>
</dbReference>
<dbReference type="NCBIfam" id="NF002073">
    <property type="entry name" value="PRK00913.1-2"/>
    <property type="match status" value="1"/>
</dbReference>
<dbReference type="SUPFAM" id="SSF52949">
    <property type="entry name" value="Macro domain-like"/>
    <property type="match status" value="1"/>
</dbReference>
<feature type="compositionally biased region" description="Basic residues" evidence="9">
    <location>
        <begin position="552"/>
        <end position="563"/>
    </location>
</feature>
<evidence type="ECO:0000256" key="8">
    <source>
        <dbReference type="HAMAP-Rule" id="MF_00181"/>
    </source>
</evidence>
<dbReference type="EC" id="3.4.11.10" evidence="8"/>
<dbReference type="InterPro" id="IPR043472">
    <property type="entry name" value="Macro_dom-like"/>
</dbReference>
<keyword evidence="7 8" id="KW-0464">Manganese</keyword>
<feature type="binding site" evidence="8">
    <location>
        <position position="264"/>
    </location>
    <ligand>
        <name>Mn(2+)</name>
        <dbReference type="ChEBI" id="CHEBI:29035"/>
        <label>1</label>
    </ligand>
</feature>
<evidence type="ECO:0000256" key="4">
    <source>
        <dbReference type="ARBA" id="ARBA00022438"/>
    </source>
</evidence>
<gene>
    <name evidence="8" type="primary">pepA</name>
    <name evidence="11" type="ORF">SAMN02745194_01674</name>
</gene>
<accession>A0A1M6GAL4</accession>
<keyword evidence="8" id="KW-0963">Cytoplasm</keyword>
<dbReference type="InterPro" id="IPR023042">
    <property type="entry name" value="Peptidase_M17_leu_NH2_pept"/>
</dbReference>
<dbReference type="PROSITE" id="PS00631">
    <property type="entry name" value="CYTOSOL_AP"/>
    <property type="match status" value="1"/>
</dbReference>
<comment type="cofactor">
    <cofactor evidence="8">
        <name>Mn(2+)</name>
        <dbReference type="ChEBI" id="CHEBI:29035"/>
    </cofactor>
    <text evidence="8">Binds 2 manganese ions per subunit.</text>
</comment>